<keyword evidence="14" id="KW-1185">Reference proteome</keyword>
<feature type="transmembrane region" description="Helical" evidence="11">
    <location>
        <begin position="20"/>
        <end position="43"/>
    </location>
</feature>
<dbReference type="OrthoDB" id="9789241at2"/>
<comment type="function">
    <text evidence="11 12">Key component of the proton channel; it plays a direct role in the translocation of protons across the membrane.</text>
</comment>
<dbReference type="STRING" id="1776384.GCA_900086585_00538"/>
<keyword evidence="5 11" id="KW-0812">Transmembrane</keyword>
<dbReference type="Pfam" id="PF00119">
    <property type="entry name" value="ATP-synt_A"/>
    <property type="match status" value="1"/>
</dbReference>
<dbReference type="GO" id="GO:0005886">
    <property type="term" value="C:plasma membrane"/>
    <property type="evidence" value="ECO:0007669"/>
    <property type="project" value="UniProtKB-SubCell"/>
</dbReference>
<dbReference type="InterPro" id="IPR000568">
    <property type="entry name" value="ATP_synth_F0_asu"/>
</dbReference>
<dbReference type="PROSITE" id="PS00449">
    <property type="entry name" value="ATPASE_A"/>
    <property type="match status" value="1"/>
</dbReference>
<keyword evidence="4 11" id="KW-0138">CF(0)</keyword>
<dbReference type="EMBL" id="QRMS01000003">
    <property type="protein sequence ID" value="RHJ87087.1"/>
    <property type="molecule type" value="Genomic_DNA"/>
</dbReference>
<evidence type="ECO:0000256" key="7">
    <source>
        <dbReference type="ARBA" id="ARBA00022989"/>
    </source>
</evidence>
<dbReference type="RefSeq" id="WP_067533513.1">
    <property type="nucleotide sequence ID" value="NZ_AP025567.1"/>
</dbReference>
<keyword evidence="3 11" id="KW-0813">Transport</keyword>
<dbReference type="Proteomes" id="UP000284841">
    <property type="component" value="Unassembled WGS sequence"/>
</dbReference>
<dbReference type="GeneID" id="83002949"/>
<name>A0A415E0C9_9FIRM</name>
<keyword evidence="10 11" id="KW-0066">ATP synthesis</keyword>
<evidence type="ECO:0000256" key="10">
    <source>
        <dbReference type="ARBA" id="ARBA00023310"/>
    </source>
</evidence>
<evidence type="ECO:0000256" key="3">
    <source>
        <dbReference type="ARBA" id="ARBA00022448"/>
    </source>
</evidence>
<dbReference type="SUPFAM" id="SSF81336">
    <property type="entry name" value="F1F0 ATP synthase subunit A"/>
    <property type="match status" value="1"/>
</dbReference>
<dbReference type="InterPro" id="IPR035908">
    <property type="entry name" value="F0_ATP_A_sf"/>
</dbReference>
<dbReference type="AlphaFoldDB" id="A0A415E0C9"/>
<dbReference type="InterPro" id="IPR045082">
    <property type="entry name" value="ATP_syn_F0_a_bact/chloroplast"/>
</dbReference>
<reference evidence="13 14" key="1">
    <citation type="submission" date="2018-08" db="EMBL/GenBank/DDBJ databases">
        <title>A genome reference for cultivated species of the human gut microbiota.</title>
        <authorList>
            <person name="Zou Y."/>
            <person name="Xue W."/>
            <person name="Luo G."/>
        </authorList>
    </citation>
    <scope>NUCLEOTIDE SEQUENCE [LARGE SCALE GENOMIC DNA]</scope>
    <source>
        <strain evidence="13 14">AM07-24</strain>
    </source>
</reference>
<keyword evidence="13" id="KW-0378">Hydrolase</keyword>
<proteinExistence type="inferred from homology"/>
<comment type="caution">
    <text evidence="13">The sequence shown here is derived from an EMBL/GenBank/DDBJ whole genome shotgun (WGS) entry which is preliminary data.</text>
</comment>
<evidence type="ECO:0000313" key="13">
    <source>
        <dbReference type="EMBL" id="RHJ87087.1"/>
    </source>
</evidence>
<protein>
    <recommendedName>
        <fullName evidence="11 12">ATP synthase subunit a</fullName>
    </recommendedName>
    <alternativeName>
        <fullName evidence="11">ATP synthase F0 sector subunit a</fullName>
    </alternativeName>
    <alternativeName>
        <fullName evidence="11">F-ATPase subunit 6</fullName>
    </alternativeName>
</protein>
<dbReference type="InterPro" id="IPR023011">
    <property type="entry name" value="ATP_synth_F0_asu_AS"/>
</dbReference>
<dbReference type="GO" id="GO:0042777">
    <property type="term" value="P:proton motive force-driven plasma membrane ATP synthesis"/>
    <property type="evidence" value="ECO:0007669"/>
    <property type="project" value="TreeGrafter"/>
</dbReference>
<keyword evidence="8 11" id="KW-0406">Ion transport</keyword>
<evidence type="ECO:0000256" key="11">
    <source>
        <dbReference type="HAMAP-Rule" id="MF_01393"/>
    </source>
</evidence>
<evidence type="ECO:0000256" key="1">
    <source>
        <dbReference type="ARBA" id="ARBA00004141"/>
    </source>
</evidence>
<dbReference type="GO" id="GO:0046933">
    <property type="term" value="F:proton-transporting ATP synthase activity, rotational mechanism"/>
    <property type="evidence" value="ECO:0007669"/>
    <property type="project" value="UniProtKB-UniRule"/>
</dbReference>
<dbReference type="GO" id="GO:0045259">
    <property type="term" value="C:proton-transporting ATP synthase complex"/>
    <property type="evidence" value="ECO:0007669"/>
    <property type="project" value="UniProtKB-KW"/>
</dbReference>
<feature type="transmembrane region" description="Helical" evidence="11">
    <location>
        <begin position="166"/>
        <end position="183"/>
    </location>
</feature>
<dbReference type="CDD" id="cd00310">
    <property type="entry name" value="ATP-synt_Fo_a_6"/>
    <property type="match status" value="1"/>
</dbReference>
<evidence type="ECO:0000256" key="2">
    <source>
        <dbReference type="ARBA" id="ARBA00006810"/>
    </source>
</evidence>
<feature type="transmembrane region" description="Helical" evidence="11">
    <location>
        <begin position="215"/>
        <end position="233"/>
    </location>
</feature>
<evidence type="ECO:0000313" key="14">
    <source>
        <dbReference type="Proteomes" id="UP000284841"/>
    </source>
</evidence>
<evidence type="ECO:0000256" key="8">
    <source>
        <dbReference type="ARBA" id="ARBA00023065"/>
    </source>
</evidence>
<comment type="similarity">
    <text evidence="2 11 12">Belongs to the ATPase A chain family.</text>
</comment>
<evidence type="ECO:0000256" key="5">
    <source>
        <dbReference type="ARBA" id="ARBA00022692"/>
    </source>
</evidence>
<evidence type="ECO:0000256" key="6">
    <source>
        <dbReference type="ARBA" id="ARBA00022781"/>
    </source>
</evidence>
<feature type="transmembrane region" description="Helical" evidence="11">
    <location>
        <begin position="80"/>
        <end position="102"/>
    </location>
</feature>
<evidence type="ECO:0000256" key="9">
    <source>
        <dbReference type="ARBA" id="ARBA00023136"/>
    </source>
</evidence>
<keyword evidence="11" id="KW-1003">Cell membrane</keyword>
<dbReference type="GO" id="GO:0016787">
    <property type="term" value="F:hydrolase activity"/>
    <property type="evidence" value="ECO:0007669"/>
    <property type="project" value="UniProtKB-KW"/>
</dbReference>
<keyword evidence="9 11" id="KW-0472">Membrane</keyword>
<dbReference type="PRINTS" id="PR00123">
    <property type="entry name" value="ATPASEA"/>
</dbReference>
<accession>A0A415E0C9</accession>
<organism evidence="13 14">
    <name type="scientific">Emergencia timonensis</name>
    <dbReference type="NCBI Taxonomy" id="1776384"/>
    <lineage>
        <taxon>Bacteria</taxon>
        <taxon>Bacillati</taxon>
        <taxon>Bacillota</taxon>
        <taxon>Clostridia</taxon>
        <taxon>Peptostreptococcales</taxon>
        <taxon>Anaerovoracaceae</taxon>
        <taxon>Emergencia</taxon>
    </lineage>
</organism>
<keyword evidence="7 11" id="KW-1133">Transmembrane helix</keyword>
<dbReference type="Gene3D" id="1.20.120.220">
    <property type="entry name" value="ATP synthase, F0 complex, subunit A"/>
    <property type="match status" value="1"/>
</dbReference>
<evidence type="ECO:0000256" key="4">
    <source>
        <dbReference type="ARBA" id="ARBA00022547"/>
    </source>
</evidence>
<dbReference type="PANTHER" id="PTHR42823">
    <property type="entry name" value="ATP SYNTHASE SUBUNIT A, CHLOROPLASTIC"/>
    <property type="match status" value="1"/>
</dbReference>
<comment type="subcellular location">
    <subcellularLocation>
        <location evidence="11 12">Cell membrane</location>
        <topology evidence="11 12">Multi-pass membrane protein</topology>
    </subcellularLocation>
    <subcellularLocation>
        <location evidence="1">Membrane</location>
        <topology evidence="1">Multi-pass membrane protein</topology>
    </subcellularLocation>
</comment>
<keyword evidence="6 11" id="KW-0375">Hydrogen ion transport</keyword>
<dbReference type="HAMAP" id="MF_01393">
    <property type="entry name" value="ATP_synth_a_bact"/>
    <property type="match status" value="1"/>
</dbReference>
<gene>
    <name evidence="11 13" type="primary">atpB</name>
    <name evidence="13" type="ORF">DW099_10290</name>
</gene>
<evidence type="ECO:0000256" key="12">
    <source>
        <dbReference type="RuleBase" id="RU000483"/>
    </source>
</evidence>
<dbReference type="NCBIfam" id="TIGR01131">
    <property type="entry name" value="ATP_synt_6_or_A"/>
    <property type="match status" value="1"/>
</dbReference>
<dbReference type="PANTHER" id="PTHR42823:SF3">
    <property type="entry name" value="ATP SYNTHASE SUBUNIT A, CHLOROPLASTIC"/>
    <property type="match status" value="1"/>
</dbReference>
<sequence length="245" mass="27006">MINIDELGSRIILSLADGKLLITESTLFGLILAVILAAVGIWLGSGLKTVPKGKQIVAETIVGWIYKYTRENMGEENEHFAPYIGTIFAFIVCGSSLGLLGLRPITADLNVTFALSGLTFILIQANSIRKLGVRGRLREMCDPYPFMFPLKILEDVTLPISLSLRLFGNILGGVIVVDLWMSLMEFLSSLLTDVPFLRAITVLPLNGFFDMFEPAIQTYIFTMLTMVFLTTAMEGVSSRVSKNDN</sequence>